<protein>
    <submittedName>
        <fullName evidence="1">Uncharacterized protein</fullName>
    </submittedName>
</protein>
<dbReference type="AlphaFoldDB" id="E6QA72"/>
<reference evidence="1" key="1">
    <citation type="submission" date="2009-10" db="EMBL/GenBank/DDBJ databases">
        <title>Diversity of trophic interactions inside an arsenic-rich microbial ecosystem.</title>
        <authorList>
            <person name="Bertin P.N."/>
            <person name="Heinrich-Salmeron A."/>
            <person name="Pelletier E."/>
            <person name="Goulhen-Chollet F."/>
            <person name="Arsene-Ploetze F."/>
            <person name="Gallien S."/>
            <person name="Calteau A."/>
            <person name="Vallenet D."/>
            <person name="Casiot C."/>
            <person name="Chane-Woon-Ming B."/>
            <person name="Giloteaux L."/>
            <person name="Barakat M."/>
            <person name="Bonnefoy V."/>
            <person name="Bruneel O."/>
            <person name="Chandler M."/>
            <person name="Cleiss J."/>
            <person name="Duran R."/>
            <person name="Elbaz-Poulichet F."/>
            <person name="Fonknechten N."/>
            <person name="Lauga B."/>
            <person name="Mornico D."/>
            <person name="Ortet P."/>
            <person name="Schaeffer C."/>
            <person name="Siguier P."/>
            <person name="Alexander Thil Smith A."/>
            <person name="Van Dorsselaer A."/>
            <person name="Weissenbach J."/>
            <person name="Medigue C."/>
            <person name="Le Paslier D."/>
        </authorList>
    </citation>
    <scope>NUCLEOTIDE SEQUENCE</scope>
</reference>
<comment type="caution">
    <text evidence="1">The sequence shown here is derived from an EMBL/GenBank/DDBJ whole genome shotgun (WGS) entry which is preliminary data.</text>
</comment>
<organism evidence="1">
    <name type="scientific">mine drainage metagenome</name>
    <dbReference type="NCBI Taxonomy" id="410659"/>
    <lineage>
        <taxon>unclassified sequences</taxon>
        <taxon>metagenomes</taxon>
        <taxon>ecological metagenomes</taxon>
    </lineage>
</organism>
<sequence length="46" mass="4843">MIEDATCPLLAPADAIDFTVYRVDACRAQIPPAVGIHCSDIAGKRG</sequence>
<evidence type="ECO:0000313" key="1">
    <source>
        <dbReference type="EMBL" id="CBI04098.1"/>
    </source>
</evidence>
<name>E6QA72_9ZZZZ</name>
<proteinExistence type="predicted"/>
<dbReference type="EMBL" id="CABP01000044">
    <property type="protein sequence ID" value="CBI04098.1"/>
    <property type="molecule type" value="Genomic_DNA"/>
</dbReference>
<gene>
    <name evidence="1" type="ORF">CARN5_2514</name>
</gene>
<accession>E6QA72</accession>